<proteinExistence type="predicted"/>
<evidence type="ECO:0000313" key="2">
    <source>
        <dbReference type="Proteomes" id="UP000289546"/>
    </source>
</evidence>
<accession>A0A4Q0SBW7</accession>
<dbReference type="OrthoDB" id="8248564at2"/>
<comment type="caution">
    <text evidence="1">The sequence shown here is derived from an EMBL/GenBank/DDBJ whole genome shotgun (WGS) entry which is preliminary data.</text>
</comment>
<gene>
    <name evidence="1" type="ORF">XH99_07700</name>
</gene>
<sequence length="79" mass="9078">MDRRTACLRQADAFREKALADPEHHDQWIDEAIKWLERAMEASCRAIAVEADDDSHVPESARTAIIETTAPHRRVIVRQ</sequence>
<dbReference type="Proteomes" id="UP000289546">
    <property type="component" value="Unassembled WGS sequence"/>
</dbReference>
<organism evidence="1 2">
    <name type="scientific">Bradyrhizobium nanningense</name>
    <dbReference type="NCBI Taxonomy" id="1325118"/>
    <lineage>
        <taxon>Bacteria</taxon>
        <taxon>Pseudomonadati</taxon>
        <taxon>Pseudomonadota</taxon>
        <taxon>Alphaproteobacteria</taxon>
        <taxon>Hyphomicrobiales</taxon>
        <taxon>Nitrobacteraceae</taxon>
        <taxon>Bradyrhizobium</taxon>
    </lineage>
</organism>
<dbReference type="AlphaFoldDB" id="A0A4Q0SBW7"/>
<dbReference type="RefSeq" id="WP_128917423.1">
    <property type="nucleotide sequence ID" value="NZ_LBJC01000005.1"/>
</dbReference>
<name>A0A4Q0SBW7_9BRAD</name>
<protein>
    <submittedName>
        <fullName evidence="1">Uncharacterized protein</fullName>
    </submittedName>
</protein>
<reference evidence="1 2" key="1">
    <citation type="submission" date="2015-04" db="EMBL/GenBank/DDBJ databases">
        <title>Comparative genomics of rhizobia nodulating Arachis hypogaea in China.</title>
        <authorList>
            <person name="Li Y."/>
        </authorList>
    </citation>
    <scope>NUCLEOTIDE SEQUENCE [LARGE SCALE GENOMIC DNA]</scope>
    <source>
        <strain evidence="1 2">CCBAU 51757</strain>
    </source>
</reference>
<evidence type="ECO:0000313" key="1">
    <source>
        <dbReference type="EMBL" id="RXH35925.1"/>
    </source>
</evidence>
<keyword evidence="2" id="KW-1185">Reference proteome</keyword>
<dbReference type="EMBL" id="LBJQ01000012">
    <property type="protein sequence ID" value="RXH35925.1"/>
    <property type="molecule type" value="Genomic_DNA"/>
</dbReference>